<organism evidence="10 11">
    <name type="scientific">Lentithecium fluviatile CBS 122367</name>
    <dbReference type="NCBI Taxonomy" id="1168545"/>
    <lineage>
        <taxon>Eukaryota</taxon>
        <taxon>Fungi</taxon>
        <taxon>Dikarya</taxon>
        <taxon>Ascomycota</taxon>
        <taxon>Pezizomycotina</taxon>
        <taxon>Dothideomycetes</taxon>
        <taxon>Pleosporomycetidae</taxon>
        <taxon>Pleosporales</taxon>
        <taxon>Massarineae</taxon>
        <taxon>Lentitheciaceae</taxon>
        <taxon>Lentithecium</taxon>
    </lineage>
</organism>
<evidence type="ECO:0000256" key="7">
    <source>
        <dbReference type="ARBA" id="ARBA00023274"/>
    </source>
</evidence>
<evidence type="ECO:0000256" key="8">
    <source>
        <dbReference type="SAM" id="MobiDB-lite"/>
    </source>
</evidence>
<evidence type="ECO:0000256" key="3">
    <source>
        <dbReference type="ARBA" id="ARBA00006256"/>
    </source>
</evidence>
<dbReference type="GO" id="GO:0000027">
    <property type="term" value="P:ribosomal large subunit assembly"/>
    <property type="evidence" value="ECO:0007669"/>
    <property type="project" value="TreeGrafter"/>
</dbReference>
<dbReference type="EMBL" id="MU005606">
    <property type="protein sequence ID" value="KAF2679140.1"/>
    <property type="molecule type" value="Genomic_DNA"/>
</dbReference>
<dbReference type="AlphaFoldDB" id="A0A6G1IMC8"/>
<dbReference type="PANTHER" id="PTHR28127">
    <property type="entry name" value="RIBOSOME ASSEMBLY PROTEIN 3"/>
    <property type="match status" value="1"/>
</dbReference>
<dbReference type="OrthoDB" id="69550at2759"/>
<keyword evidence="5" id="KW-0690">Ribosome biogenesis</keyword>
<gene>
    <name evidence="10" type="ORF">K458DRAFT_394289</name>
</gene>
<comment type="function">
    <text evidence="1">Required for efficient biogenesis of the 60S ribosomal subunit.</text>
</comment>
<dbReference type="Proteomes" id="UP000799291">
    <property type="component" value="Unassembled WGS sequence"/>
</dbReference>
<feature type="domain" description="Ribosome-assembly protein 3 C-terminal" evidence="9">
    <location>
        <begin position="110"/>
        <end position="155"/>
    </location>
</feature>
<comment type="similarity">
    <text evidence="3">Belongs to the RSA3 family.</text>
</comment>
<dbReference type="GO" id="GO:0030687">
    <property type="term" value="C:preribosome, large subunit precursor"/>
    <property type="evidence" value="ECO:0007669"/>
    <property type="project" value="TreeGrafter"/>
</dbReference>
<evidence type="ECO:0000256" key="2">
    <source>
        <dbReference type="ARBA" id="ARBA00004604"/>
    </source>
</evidence>
<proteinExistence type="inferred from homology"/>
<evidence type="ECO:0000256" key="1">
    <source>
        <dbReference type="ARBA" id="ARBA00003035"/>
    </source>
</evidence>
<evidence type="ECO:0000256" key="5">
    <source>
        <dbReference type="ARBA" id="ARBA00022517"/>
    </source>
</evidence>
<protein>
    <recommendedName>
        <fullName evidence="4">Ribosome assembly protein 3</fullName>
    </recommendedName>
</protein>
<feature type="region of interest" description="Disordered" evidence="8">
    <location>
        <begin position="1"/>
        <end position="107"/>
    </location>
</feature>
<name>A0A6G1IMC8_9PLEO</name>
<evidence type="ECO:0000256" key="6">
    <source>
        <dbReference type="ARBA" id="ARBA00023242"/>
    </source>
</evidence>
<dbReference type="InterPro" id="IPR028217">
    <property type="entry name" value="Rsa3_C"/>
</dbReference>
<evidence type="ECO:0000313" key="10">
    <source>
        <dbReference type="EMBL" id="KAF2679140.1"/>
    </source>
</evidence>
<dbReference type="InterPro" id="IPR051898">
    <property type="entry name" value="Ribosome_Assembly_3"/>
</dbReference>
<dbReference type="Pfam" id="PF14615">
    <property type="entry name" value="Rsa3"/>
    <property type="match status" value="1"/>
</dbReference>
<comment type="subcellular location">
    <subcellularLocation>
        <location evidence="2">Nucleus</location>
        <location evidence="2">Nucleolus</location>
    </subcellularLocation>
</comment>
<keyword evidence="11" id="KW-1185">Reference proteome</keyword>
<evidence type="ECO:0000256" key="4">
    <source>
        <dbReference type="ARBA" id="ARBA00015339"/>
    </source>
</evidence>
<reference evidence="10" key="1">
    <citation type="journal article" date="2020" name="Stud. Mycol.">
        <title>101 Dothideomycetes genomes: a test case for predicting lifestyles and emergence of pathogens.</title>
        <authorList>
            <person name="Haridas S."/>
            <person name="Albert R."/>
            <person name="Binder M."/>
            <person name="Bloem J."/>
            <person name="Labutti K."/>
            <person name="Salamov A."/>
            <person name="Andreopoulos B."/>
            <person name="Baker S."/>
            <person name="Barry K."/>
            <person name="Bills G."/>
            <person name="Bluhm B."/>
            <person name="Cannon C."/>
            <person name="Castanera R."/>
            <person name="Culley D."/>
            <person name="Daum C."/>
            <person name="Ezra D."/>
            <person name="Gonzalez J."/>
            <person name="Henrissat B."/>
            <person name="Kuo A."/>
            <person name="Liang C."/>
            <person name="Lipzen A."/>
            <person name="Lutzoni F."/>
            <person name="Magnuson J."/>
            <person name="Mondo S."/>
            <person name="Nolan M."/>
            <person name="Ohm R."/>
            <person name="Pangilinan J."/>
            <person name="Park H.-J."/>
            <person name="Ramirez L."/>
            <person name="Alfaro M."/>
            <person name="Sun H."/>
            <person name="Tritt A."/>
            <person name="Yoshinaga Y."/>
            <person name="Zwiers L.-H."/>
            <person name="Turgeon B."/>
            <person name="Goodwin S."/>
            <person name="Spatafora J."/>
            <person name="Crous P."/>
            <person name="Grigoriev I."/>
        </authorList>
    </citation>
    <scope>NUCLEOTIDE SEQUENCE</scope>
    <source>
        <strain evidence="10">CBS 122367</strain>
    </source>
</reference>
<sequence length="168" mass="17966">MATPKSNSSEKVKKPRKKVKSRTVIAVSSSESDSDDSKPRSKKARGVSEEHASTTLPESAKSKKAKPSKAAQAQENDGDMQMTEADSTPILAPAVSKVQSKPSPKDAEGFDAIYLRKVTAELADDLDRAREAKDFKSSSLPMLIHALKQGASMYSAEEKMRVVGAAGS</sequence>
<evidence type="ECO:0000313" key="11">
    <source>
        <dbReference type="Proteomes" id="UP000799291"/>
    </source>
</evidence>
<evidence type="ECO:0000259" key="9">
    <source>
        <dbReference type="Pfam" id="PF14615"/>
    </source>
</evidence>
<keyword evidence="6" id="KW-0539">Nucleus</keyword>
<accession>A0A6G1IMC8</accession>
<dbReference type="GO" id="GO:0005730">
    <property type="term" value="C:nucleolus"/>
    <property type="evidence" value="ECO:0007669"/>
    <property type="project" value="UniProtKB-SubCell"/>
</dbReference>
<keyword evidence="7" id="KW-0687">Ribonucleoprotein</keyword>
<dbReference type="PANTHER" id="PTHR28127:SF1">
    <property type="entry name" value="RIBOSOME ASSEMBLY PROTEIN 3"/>
    <property type="match status" value="1"/>
</dbReference>